<feature type="region of interest" description="Disordered" evidence="1">
    <location>
        <begin position="53"/>
        <end position="90"/>
    </location>
</feature>
<feature type="compositionally biased region" description="Basic and acidic residues" evidence="1">
    <location>
        <begin position="53"/>
        <end position="63"/>
    </location>
</feature>
<accession>A0A4P9Y1M1</accession>
<gene>
    <name evidence="2" type="ORF">BJ684DRAFT_17079</name>
</gene>
<proteinExistence type="predicted"/>
<protein>
    <submittedName>
        <fullName evidence="2">Uncharacterized protein</fullName>
    </submittedName>
</protein>
<feature type="compositionally biased region" description="Low complexity" evidence="1">
    <location>
        <begin position="14"/>
        <end position="29"/>
    </location>
</feature>
<evidence type="ECO:0000313" key="3">
    <source>
        <dbReference type="Proteomes" id="UP000267251"/>
    </source>
</evidence>
<organism evidence="2 3">
    <name type="scientific">Piptocephalis cylindrospora</name>
    <dbReference type="NCBI Taxonomy" id="1907219"/>
    <lineage>
        <taxon>Eukaryota</taxon>
        <taxon>Fungi</taxon>
        <taxon>Fungi incertae sedis</taxon>
        <taxon>Zoopagomycota</taxon>
        <taxon>Zoopagomycotina</taxon>
        <taxon>Zoopagomycetes</taxon>
        <taxon>Zoopagales</taxon>
        <taxon>Piptocephalidaceae</taxon>
        <taxon>Piptocephalis</taxon>
    </lineage>
</organism>
<feature type="compositionally biased region" description="Polar residues" evidence="1">
    <location>
        <begin position="1"/>
        <end position="13"/>
    </location>
</feature>
<evidence type="ECO:0000256" key="1">
    <source>
        <dbReference type="SAM" id="MobiDB-lite"/>
    </source>
</evidence>
<dbReference type="EMBL" id="KZ988334">
    <property type="protein sequence ID" value="RKP12432.1"/>
    <property type="molecule type" value="Genomic_DNA"/>
</dbReference>
<dbReference type="Proteomes" id="UP000267251">
    <property type="component" value="Unassembled WGS sequence"/>
</dbReference>
<dbReference type="AlphaFoldDB" id="A0A4P9Y1M1"/>
<feature type="region of interest" description="Disordered" evidence="1">
    <location>
        <begin position="1"/>
        <end position="36"/>
    </location>
</feature>
<feature type="compositionally biased region" description="Low complexity" evidence="1">
    <location>
        <begin position="79"/>
        <end position="90"/>
    </location>
</feature>
<name>A0A4P9Y1M1_9FUNG</name>
<evidence type="ECO:0000313" key="2">
    <source>
        <dbReference type="EMBL" id="RKP12432.1"/>
    </source>
</evidence>
<reference evidence="3" key="1">
    <citation type="journal article" date="2018" name="Nat. Microbiol.">
        <title>Leveraging single-cell genomics to expand the fungal tree of life.</title>
        <authorList>
            <person name="Ahrendt S.R."/>
            <person name="Quandt C.A."/>
            <person name="Ciobanu D."/>
            <person name="Clum A."/>
            <person name="Salamov A."/>
            <person name="Andreopoulos B."/>
            <person name="Cheng J.F."/>
            <person name="Woyke T."/>
            <person name="Pelin A."/>
            <person name="Henrissat B."/>
            <person name="Reynolds N.K."/>
            <person name="Benny G.L."/>
            <person name="Smith M.E."/>
            <person name="James T.Y."/>
            <person name="Grigoriev I.V."/>
        </authorList>
    </citation>
    <scope>NUCLEOTIDE SEQUENCE [LARGE SCALE GENOMIC DNA]</scope>
</reference>
<sequence length="330" mass="36557">MDSLHQSSSDTFNPSDPLSKLLDPLDPGSAPEKKEDIYLQVQHFNRTIDQLVSEERSTSKDHGGYSASRIGDVGRKVSDPPTSALPDLTLPDLTLPDLTLPDISPLDGITSPPPQIAETASVTSTKIRNEVKEEIGGIRHKLQSVVQATFRQEIYSLPDIIDRKSFQHSSSLRRFKATGLETLVTTLEPSLNQGPGVVLARLQVALLSLILDDLKSLFVEIISMIRHNAPAGQWRKELKKRLKTALRRNFLAFLDSLEEALCIGLARFFVETCSNALSMGKELLVSPLLSKTEDLLRKAIGPIIENIQERLRKKWNLPATNVLKNSSSHS</sequence>
<keyword evidence="3" id="KW-1185">Reference proteome</keyword>